<evidence type="ECO:0000256" key="3">
    <source>
        <dbReference type="SAM" id="Phobius"/>
    </source>
</evidence>
<dbReference type="PANTHER" id="PTHR37206">
    <property type="entry name" value="TRANSMEMBRANE PROTEIN"/>
    <property type="match status" value="1"/>
</dbReference>
<dbReference type="OrthoDB" id="1087988at2759"/>
<name>A0A068VNG7_COFCA</name>
<sequence length="248" mass="27631">MMAGDSSVSDATQGNEDELLKPKSKNLSTSLRFKWEEEANRQGSWSMVLIKENHQEDSCSLIFPPSHHENLHVVGKSLTPSNSPPSPLLPSSTSASDLSSEVNNDSNDDDDDSSSTTLFSPSDSNRPSGPVSDSPVPTPRLRRRDAGDVPSWVNVGLEVFYSKIRGVVGTFRFPVKVPAFTVAAMVVGILYFGWRRRRRSIKQRDRDRLLRIIREKDERIDQLLNQIARMNNVLLALHRVPAASTHPS</sequence>
<protein>
    <submittedName>
        <fullName evidence="4">DH200=94 genomic scaffold, scaffold_2969</fullName>
    </submittedName>
</protein>
<keyword evidence="5" id="KW-1185">Reference proteome</keyword>
<proteinExistence type="predicted"/>
<keyword evidence="3" id="KW-0472">Membrane</keyword>
<keyword evidence="3" id="KW-0812">Transmembrane</keyword>
<evidence type="ECO:0000313" key="4">
    <source>
        <dbReference type="EMBL" id="CDP21248.1"/>
    </source>
</evidence>
<organism evidence="4 5">
    <name type="scientific">Coffea canephora</name>
    <name type="common">Robusta coffee</name>
    <dbReference type="NCBI Taxonomy" id="49390"/>
    <lineage>
        <taxon>Eukaryota</taxon>
        <taxon>Viridiplantae</taxon>
        <taxon>Streptophyta</taxon>
        <taxon>Embryophyta</taxon>
        <taxon>Tracheophyta</taxon>
        <taxon>Spermatophyta</taxon>
        <taxon>Magnoliopsida</taxon>
        <taxon>eudicotyledons</taxon>
        <taxon>Gunneridae</taxon>
        <taxon>Pentapetalae</taxon>
        <taxon>asterids</taxon>
        <taxon>lamiids</taxon>
        <taxon>Gentianales</taxon>
        <taxon>Rubiaceae</taxon>
        <taxon>Ixoroideae</taxon>
        <taxon>Gardenieae complex</taxon>
        <taxon>Bertiereae - Coffeeae clade</taxon>
        <taxon>Coffeeae</taxon>
        <taxon>Coffea</taxon>
    </lineage>
</organism>
<feature type="compositionally biased region" description="Low complexity" evidence="2">
    <location>
        <begin position="89"/>
        <end position="105"/>
    </location>
</feature>
<feature type="compositionally biased region" description="Polar residues" evidence="2">
    <location>
        <begin position="1"/>
        <end position="14"/>
    </location>
</feature>
<dbReference type="PANTHER" id="PTHR37206:SF1">
    <property type="entry name" value="TRANSMEMBRANE PROTEIN"/>
    <property type="match status" value="1"/>
</dbReference>
<accession>A0A068VNG7</accession>
<dbReference type="Proteomes" id="UP000295252">
    <property type="component" value="Unassembled WGS sequence"/>
</dbReference>
<feature type="coiled-coil region" evidence="1">
    <location>
        <begin position="206"/>
        <end position="233"/>
    </location>
</feature>
<gene>
    <name evidence="4" type="ORF">GSCOC_T00002558001</name>
</gene>
<evidence type="ECO:0000256" key="2">
    <source>
        <dbReference type="SAM" id="MobiDB-lite"/>
    </source>
</evidence>
<dbReference type="OMA" id="IWWWMRV"/>
<reference evidence="5" key="1">
    <citation type="journal article" date="2014" name="Science">
        <title>The coffee genome provides insight into the convergent evolution of caffeine biosynthesis.</title>
        <authorList>
            <person name="Denoeud F."/>
            <person name="Carretero-Paulet L."/>
            <person name="Dereeper A."/>
            <person name="Droc G."/>
            <person name="Guyot R."/>
            <person name="Pietrella M."/>
            <person name="Zheng C."/>
            <person name="Alberti A."/>
            <person name="Anthony F."/>
            <person name="Aprea G."/>
            <person name="Aury J.M."/>
            <person name="Bento P."/>
            <person name="Bernard M."/>
            <person name="Bocs S."/>
            <person name="Campa C."/>
            <person name="Cenci A."/>
            <person name="Combes M.C."/>
            <person name="Crouzillat D."/>
            <person name="Da Silva C."/>
            <person name="Daddiego L."/>
            <person name="De Bellis F."/>
            <person name="Dussert S."/>
            <person name="Garsmeur O."/>
            <person name="Gayraud T."/>
            <person name="Guignon V."/>
            <person name="Jahn K."/>
            <person name="Jamilloux V."/>
            <person name="Joet T."/>
            <person name="Labadie K."/>
            <person name="Lan T."/>
            <person name="Leclercq J."/>
            <person name="Lepelley M."/>
            <person name="Leroy T."/>
            <person name="Li L.T."/>
            <person name="Librado P."/>
            <person name="Lopez L."/>
            <person name="Munoz A."/>
            <person name="Noel B."/>
            <person name="Pallavicini A."/>
            <person name="Perrotta G."/>
            <person name="Poncet V."/>
            <person name="Pot D."/>
            <person name="Priyono X."/>
            <person name="Rigoreau M."/>
            <person name="Rouard M."/>
            <person name="Rozas J."/>
            <person name="Tranchant-Dubreuil C."/>
            <person name="VanBuren R."/>
            <person name="Zhang Q."/>
            <person name="Andrade A.C."/>
            <person name="Argout X."/>
            <person name="Bertrand B."/>
            <person name="de Kochko A."/>
            <person name="Graziosi G."/>
            <person name="Henry R.J."/>
            <person name="Jayarama X."/>
            <person name="Ming R."/>
            <person name="Nagai C."/>
            <person name="Rounsley S."/>
            <person name="Sankoff D."/>
            <person name="Giuliano G."/>
            <person name="Albert V.A."/>
            <person name="Wincker P."/>
            <person name="Lashermes P."/>
        </authorList>
    </citation>
    <scope>NUCLEOTIDE SEQUENCE [LARGE SCALE GENOMIC DNA]</scope>
    <source>
        <strain evidence="5">cv. DH200-94</strain>
    </source>
</reference>
<keyword evidence="3" id="KW-1133">Transmembrane helix</keyword>
<feature type="compositionally biased region" description="Low complexity" evidence="2">
    <location>
        <begin position="114"/>
        <end position="125"/>
    </location>
</feature>
<dbReference type="EMBL" id="HG742053">
    <property type="protein sequence ID" value="CDP21248.1"/>
    <property type="molecule type" value="Genomic_DNA"/>
</dbReference>
<dbReference type="AlphaFoldDB" id="A0A068VNG7"/>
<dbReference type="Gramene" id="CDP21248">
    <property type="protein sequence ID" value="CDP21248"/>
    <property type="gene ID" value="GSCOC_T00002558001"/>
</dbReference>
<dbReference type="FunCoup" id="A0A068VNG7">
    <property type="interactions" value="11"/>
</dbReference>
<dbReference type="InParanoid" id="A0A068VNG7"/>
<evidence type="ECO:0000256" key="1">
    <source>
        <dbReference type="SAM" id="Coils"/>
    </source>
</evidence>
<keyword evidence="1" id="KW-0175">Coiled coil</keyword>
<evidence type="ECO:0000313" key="5">
    <source>
        <dbReference type="Proteomes" id="UP000295252"/>
    </source>
</evidence>
<feature type="transmembrane region" description="Helical" evidence="3">
    <location>
        <begin position="177"/>
        <end position="194"/>
    </location>
</feature>
<feature type="region of interest" description="Disordered" evidence="2">
    <location>
        <begin position="73"/>
        <end position="145"/>
    </location>
</feature>
<feature type="region of interest" description="Disordered" evidence="2">
    <location>
        <begin position="1"/>
        <end position="31"/>
    </location>
</feature>